<comment type="caution">
    <text evidence="5">The sequence shown here is derived from an EMBL/GenBank/DDBJ whole genome shotgun (WGS) entry which is preliminary data.</text>
</comment>
<dbReference type="PANTHER" id="PTHR46270:SF2">
    <property type="entry name" value="TIR DOMAIN-CONTAINING PROTEIN"/>
    <property type="match status" value="1"/>
</dbReference>
<feature type="compositionally biased region" description="Basic and acidic residues" evidence="3">
    <location>
        <begin position="74"/>
        <end position="108"/>
    </location>
</feature>
<dbReference type="Pfam" id="PF13676">
    <property type="entry name" value="TIR_2"/>
    <property type="match status" value="1"/>
</dbReference>
<feature type="region of interest" description="Disordered" evidence="3">
    <location>
        <begin position="851"/>
        <end position="883"/>
    </location>
</feature>
<gene>
    <name evidence="5" type="ORF">CVLEPA_LOCUS19465</name>
</gene>
<evidence type="ECO:0000259" key="4">
    <source>
        <dbReference type="PROSITE" id="PS50104"/>
    </source>
</evidence>
<accession>A0ABP0G8Z9</accession>
<feature type="compositionally biased region" description="Polar residues" evidence="3">
    <location>
        <begin position="56"/>
        <end position="70"/>
    </location>
</feature>
<name>A0ABP0G8Z9_CLALP</name>
<evidence type="ECO:0000313" key="5">
    <source>
        <dbReference type="EMBL" id="CAK8687393.1"/>
    </source>
</evidence>
<dbReference type="SUPFAM" id="SSF52047">
    <property type="entry name" value="RNI-like"/>
    <property type="match status" value="1"/>
</dbReference>
<dbReference type="Gene3D" id="3.40.50.10140">
    <property type="entry name" value="Toll/interleukin-1 receptor homology (TIR) domain"/>
    <property type="match status" value="1"/>
</dbReference>
<dbReference type="Proteomes" id="UP001642483">
    <property type="component" value="Unassembled WGS sequence"/>
</dbReference>
<dbReference type="Gene3D" id="3.80.10.10">
    <property type="entry name" value="Ribonuclease Inhibitor"/>
    <property type="match status" value="1"/>
</dbReference>
<evidence type="ECO:0000256" key="1">
    <source>
        <dbReference type="ARBA" id="ARBA00022741"/>
    </source>
</evidence>
<dbReference type="SUPFAM" id="SSF52200">
    <property type="entry name" value="Toll/Interleukin receptor TIR domain"/>
    <property type="match status" value="1"/>
</dbReference>
<evidence type="ECO:0000256" key="2">
    <source>
        <dbReference type="ARBA" id="ARBA00022840"/>
    </source>
</evidence>
<feature type="region of interest" description="Disordered" evidence="3">
    <location>
        <begin position="1"/>
        <end position="228"/>
    </location>
</feature>
<dbReference type="EMBL" id="CAWYQH010000104">
    <property type="protein sequence ID" value="CAK8687393.1"/>
    <property type="molecule type" value="Genomic_DNA"/>
</dbReference>
<dbReference type="InterPro" id="IPR032675">
    <property type="entry name" value="LRR_dom_sf"/>
</dbReference>
<reference evidence="5 6" key="1">
    <citation type="submission" date="2024-02" db="EMBL/GenBank/DDBJ databases">
        <authorList>
            <person name="Daric V."/>
            <person name="Darras S."/>
        </authorList>
    </citation>
    <scope>NUCLEOTIDE SEQUENCE [LARGE SCALE GENOMIC DNA]</scope>
</reference>
<feature type="compositionally biased region" description="Polar residues" evidence="3">
    <location>
        <begin position="109"/>
        <end position="126"/>
    </location>
</feature>
<dbReference type="PROSITE" id="PS50104">
    <property type="entry name" value="TIR"/>
    <property type="match status" value="1"/>
</dbReference>
<keyword evidence="1" id="KW-0547">Nucleotide-binding</keyword>
<dbReference type="InterPro" id="IPR027417">
    <property type="entry name" value="P-loop_NTPase"/>
</dbReference>
<feature type="domain" description="TIR" evidence="4">
    <location>
        <begin position="229"/>
        <end position="356"/>
    </location>
</feature>
<keyword evidence="2" id="KW-0067">ATP-binding</keyword>
<evidence type="ECO:0000313" key="6">
    <source>
        <dbReference type="Proteomes" id="UP001642483"/>
    </source>
</evidence>
<dbReference type="SUPFAM" id="SSF52540">
    <property type="entry name" value="P-loop containing nucleoside triphosphate hydrolases"/>
    <property type="match status" value="1"/>
</dbReference>
<sequence>MSKQEEQRLTEDKPQLVQPDNNEDSSSGESDEQPGTSSAVAMQAGMPHGPADAGNQVLQTMENAETSLSFVSRIDPEIDLKNIKPTQVKEKQINPLDSAKRFEPRTEQQKSANNLFDLPQSNTQTQDRPDVTHPKQPIEANPHVEPHTDISEVTNQSNVLNTEIPSTKQTGFRQPKQPISASNSQTAAPSTSPSIANLPTTSSAETNNPQATNSPCGPGTSQHQDNNKGNQHIMISYNWNDSKDLAHKISDELSAAGYKVWIDKNEMRGDIYDKMYEAVDNAYLVLMFLSENYKLSENCKREGKLAADKRKRIIPIITQDNYKMEGWTALLVSGKLYYDFSKESFEGNFDKLIQEIDHPNDQQQFTKCLETNKADHRKLGKREEAIGKVLQEQNKRREDDIRLQAGIDVSVADIPIVHPKYTKVSYFQGQAVPEHETYAASTGEPDTLKRDEDIEFEELLKSNNRFTAFIGYPGSGKTTLSKRLAKTEEYTCLYYKFMEMPVGKEVSFRKLIMDNIYPDLDDSTREDAWEWIKENQKSCLLLFDGLDQAEWSFKDKVPKVNYDTPESVPILLANLCNKQFLPDIKLVFTSRPHSVTRLPAPLRPDYTILLGDLPLEGMKELFYFYAGASADQLWNDLSRNAKIVFALCFNPLLLQLVIAAGLAPTTKIGKIITTTRVFATVLENLRCSEHAKHQDITLLVKQLSELAYKTTMRSSVIITRNDLRAVGLKPDEIQDIVVGIYAHFAAVSRVFDGHVKYYFAHQLYQEFFTAKFIVNELPMDKFKHLVSNELFSEEKWSVIRRFVCGLLIDMMKDSSISSIAANGHDQPERSCLSSLPFNRQDDQVEEQISLTQEPAEETISSPEHQSSALLSPRSTEQQAYKKTSSVSDVAEKRRIWIEALKSQLVHFEKLQWGDWYEDDDNQRRYISLLCELNESSDMELFNMASLRFPTELDLNLLKLSSSEAAIFCDVLRKQQKELKKLELIRCFSPGDVERLISAISEMPGKVKVLFISGNIIKDIPGPEFFAKIEKYLCMTGCFEDGRILKEDERDANSSERQKIQLALDQLHDSVFFISCHVCVNLNFAQKFNF</sequence>
<dbReference type="PANTHER" id="PTHR46270">
    <property type="entry name" value="ARMADILLO-TYPE FOLD-RELATED"/>
    <property type="match status" value="1"/>
</dbReference>
<dbReference type="Gene3D" id="3.40.50.300">
    <property type="entry name" value="P-loop containing nucleotide triphosphate hydrolases"/>
    <property type="match status" value="1"/>
</dbReference>
<feature type="compositionally biased region" description="Basic and acidic residues" evidence="3">
    <location>
        <begin position="1"/>
        <end position="14"/>
    </location>
</feature>
<evidence type="ECO:0000256" key="3">
    <source>
        <dbReference type="SAM" id="MobiDB-lite"/>
    </source>
</evidence>
<dbReference type="Pfam" id="PF05729">
    <property type="entry name" value="NACHT"/>
    <property type="match status" value="1"/>
</dbReference>
<feature type="compositionally biased region" description="Polar residues" evidence="3">
    <location>
        <begin position="151"/>
        <end position="228"/>
    </location>
</feature>
<keyword evidence="6" id="KW-1185">Reference proteome</keyword>
<organism evidence="5 6">
    <name type="scientific">Clavelina lepadiformis</name>
    <name type="common">Light-bulb sea squirt</name>
    <name type="synonym">Ascidia lepadiformis</name>
    <dbReference type="NCBI Taxonomy" id="159417"/>
    <lineage>
        <taxon>Eukaryota</taxon>
        <taxon>Metazoa</taxon>
        <taxon>Chordata</taxon>
        <taxon>Tunicata</taxon>
        <taxon>Ascidiacea</taxon>
        <taxon>Aplousobranchia</taxon>
        <taxon>Clavelinidae</taxon>
        <taxon>Clavelina</taxon>
    </lineage>
</organism>
<protein>
    <recommendedName>
        <fullName evidence="4">TIR domain-containing protein</fullName>
    </recommendedName>
</protein>
<proteinExistence type="predicted"/>
<dbReference type="InterPro" id="IPR007111">
    <property type="entry name" value="NACHT_NTPase"/>
</dbReference>
<dbReference type="InterPro" id="IPR000157">
    <property type="entry name" value="TIR_dom"/>
</dbReference>
<dbReference type="InterPro" id="IPR035897">
    <property type="entry name" value="Toll_tir_struct_dom_sf"/>
</dbReference>